<gene>
    <name evidence="2" type="ORF">JCM21142_221</name>
</gene>
<dbReference type="EMBL" id="BAMD01000002">
    <property type="protein sequence ID" value="GAF01609.1"/>
    <property type="molecule type" value="Genomic_DNA"/>
</dbReference>
<comment type="caution">
    <text evidence="2">The sequence shown here is derived from an EMBL/GenBank/DDBJ whole genome shotgun (WGS) entry which is preliminary data.</text>
</comment>
<name>W7YG97_9BACT</name>
<keyword evidence="3" id="KW-1185">Reference proteome</keyword>
<feature type="transmembrane region" description="Helical" evidence="1">
    <location>
        <begin position="43"/>
        <end position="62"/>
    </location>
</feature>
<dbReference type="AlphaFoldDB" id="W7YG97"/>
<evidence type="ECO:0000313" key="2">
    <source>
        <dbReference type="EMBL" id="GAF01609.1"/>
    </source>
</evidence>
<reference evidence="2 3" key="1">
    <citation type="journal article" date="2014" name="Genome Announc.">
        <title>Draft Genome Sequence of Cytophaga fermentans JCM 21142T, a Facultative Anaerobe Isolated from Marine Mud.</title>
        <authorList>
            <person name="Starns D."/>
            <person name="Oshima K."/>
            <person name="Suda W."/>
            <person name="Iino T."/>
            <person name="Yuki M."/>
            <person name="Inoue J."/>
            <person name="Kitamura K."/>
            <person name="Iida T."/>
            <person name="Darby A."/>
            <person name="Hattori M."/>
            <person name="Ohkuma M."/>
        </authorList>
    </citation>
    <scope>NUCLEOTIDE SEQUENCE [LARGE SCALE GENOMIC DNA]</scope>
    <source>
        <strain evidence="2 3">JCM 21142</strain>
    </source>
</reference>
<accession>W7YG97</accession>
<proteinExistence type="predicted"/>
<protein>
    <submittedName>
        <fullName evidence="2">Uncharacterized protein</fullName>
    </submittedName>
</protein>
<evidence type="ECO:0000313" key="3">
    <source>
        <dbReference type="Proteomes" id="UP000019402"/>
    </source>
</evidence>
<keyword evidence="1" id="KW-0472">Membrane</keyword>
<organism evidence="2 3">
    <name type="scientific">Saccharicrinis fermentans DSM 9555 = JCM 21142</name>
    <dbReference type="NCBI Taxonomy" id="869213"/>
    <lineage>
        <taxon>Bacteria</taxon>
        <taxon>Pseudomonadati</taxon>
        <taxon>Bacteroidota</taxon>
        <taxon>Bacteroidia</taxon>
        <taxon>Marinilabiliales</taxon>
        <taxon>Marinilabiliaceae</taxon>
        <taxon>Saccharicrinis</taxon>
    </lineage>
</organism>
<keyword evidence="1" id="KW-0812">Transmembrane</keyword>
<evidence type="ECO:0000256" key="1">
    <source>
        <dbReference type="SAM" id="Phobius"/>
    </source>
</evidence>
<keyword evidence="1" id="KW-1133">Transmembrane helix</keyword>
<dbReference type="Proteomes" id="UP000019402">
    <property type="component" value="Unassembled WGS sequence"/>
</dbReference>
<sequence>MEVCSWKNNRLKRKINYFNTFEHQLVPIEKQLPSMIRLKIGRIQQIITFFVWALIFFIPLMFGDFEDEVNWIIFFGYG</sequence>